<evidence type="ECO:0000313" key="4">
    <source>
        <dbReference type="EMBL" id="KAK1644155.1"/>
    </source>
</evidence>
<dbReference type="Proteomes" id="UP001231189">
    <property type="component" value="Unassembled WGS sequence"/>
</dbReference>
<dbReference type="InterPro" id="IPR054722">
    <property type="entry name" value="PolX-like_BBD"/>
</dbReference>
<feature type="domain" description="GAG-pre-integrase" evidence="2">
    <location>
        <begin position="275"/>
        <end position="338"/>
    </location>
</feature>
<organism evidence="4 5">
    <name type="scientific">Lolium multiflorum</name>
    <name type="common">Italian ryegrass</name>
    <name type="synonym">Lolium perenne subsp. multiflorum</name>
    <dbReference type="NCBI Taxonomy" id="4521"/>
    <lineage>
        <taxon>Eukaryota</taxon>
        <taxon>Viridiplantae</taxon>
        <taxon>Streptophyta</taxon>
        <taxon>Embryophyta</taxon>
        <taxon>Tracheophyta</taxon>
        <taxon>Spermatophyta</taxon>
        <taxon>Magnoliopsida</taxon>
        <taxon>Liliopsida</taxon>
        <taxon>Poales</taxon>
        <taxon>Poaceae</taxon>
        <taxon>BOP clade</taxon>
        <taxon>Pooideae</taxon>
        <taxon>Poodae</taxon>
        <taxon>Poeae</taxon>
        <taxon>Poeae Chloroplast Group 2 (Poeae type)</taxon>
        <taxon>Loliodinae</taxon>
        <taxon>Loliinae</taxon>
        <taxon>Lolium</taxon>
    </lineage>
</organism>
<dbReference type="AlphaFoldDB" id="A0AAD8S2U2"/>
<feature type="compositionally biased region" description="Basic and acidic residues" evidence="1">
    <location>
        <begin position="157"/>
        <end position="172"/>
    </location>
</feature>
<gene>
    <name evidence="4" type="ORF">QYE76_061960</name>
</gene>
<dbReference type="Pfam" id="PF22936">
    <property type="entry name" value="Pol_BBD"/>
    <property type="match status" value="1"/>
</dbReference>
<evidence type="ECO:0000259" key="3">
    <source>
        <dbReference type="Pfam" id="PF22936"/>
    </source>
</evidence>
<protein>
    <recommendedName>
        <fullName evidence="6">GAG-pre-integrase domain-containing protein</fullName>
    </recommendedName>
</protein>
<keyword evidence="5" id="KW-1185">Reference proteome</keyword>
<evidence type="ECO:0000256" key="1">
    <source>
        <dbReference type="SAM" id="MobiDB-lite"/>
    </source>
</evidence>
<evidence type="ECO:0008006" key="6">
    <source>
        <dbReference type="Google" id="ProtNLM"/>
    </source>
</evidence>
<dbReference type="PANTHER" id="PTHR47592:SF27">
    <property type="entry name" value="OS08G0421700 PROTEIN"/>
    <property type="match status" value="1"/>
</dbReference>
<proteinExistence type="predicted"/>
<sequence>MASSSSSGALNTSIGSSRVCSEQKLGKGGSSPPAGLCPAASVNAGGEFDLLHLDYTTRFSLWQVKMRTILTQSSDLDEAFDGFGKKDAKTWTDDEKRKDHTLLYSCDELTLAEVYEALQQREKMKSMVQAEGSSSKAEALQVRGRTKNRNNNYNNYNRDKSKTDRGRSKSKGRDGKFCKYYWFSSYEFVQSGDVVRMGDNNPREIMGIGSVQIKMHDGMTRTLTDVRHIPGMARNLISLSTLDVDGYKHSGSHGVLKVSKGSLVHMIGDMNSAKLYVLRGSILYGIAAAVIPDEPGKTNLWHMRRGHLSEHVMAELHRRDLLDGCNLSKFEFCEHCIFDVTDDVDFSDNSDDEQERISVQVEHVEEKENDVAENDNIVVQHSPPVLQQTNSSVAADRPGRNKGPRPRLIEECNLVHHALSCVEQVEHDTEPATYAEAVASVDRMKWLSAMQEEMQSPNKNGTWDVVPLPKKKKVVRYQMFHERTKLIDIKYHYVRDIVAQGKLKPKNGGSGRSGTAIRENSPPRGHLRLMRPRPEWQVPPEYAMASQHYILADDPEEYIRQCATILASLEHNPPTPVGYDRFGWEEEQAYRAHCGEHGQCCIRCGHWFPLAQLPPPHWFQPSAPSDDNGGEYSDFEDIYYKARHEYD</sequence>
<name>A0AAD8S2U2_LOLMU</name>
<comment type="caution">
    <text evidence="4">The sequence shown here is derived from an EMBL/GenBank/DDBJ whole genome shotgun (WGS) entry which is preliminary data.</text>
</comment>
<feature type="region of interest" description="Disordered" evidence="1">
    <location>
        <begin position="502"/>
        <end position="529"/>
    </location>
</feature>
<accession>A0AAD8S2U2</accession>
<reference evidence="4" key="1">
    <citation type="submission" date="2023-07" db="EMBL/GenBank/DDBJ databases">
        <title>A chromosome-level genome assembly of Lolium multiflorum.</title>
        <authorList>
            <person name="Chen Y."/>
            <person name="Copetti D."/>
            <person name="Kolliker R."/>
            <person name="Studer B."/>
        </authorList>
    </citation>
    <scope>NUCLEOTIDE SEQUENCE</scope>
    <source>
        <strain evidence="4">02402/16</strain>
        <tissue evidence="4">Leaf</tissue>
    </source>
</reference>
<evidence type="ECO:0000313" key="5">
    <source>
        <dbReference type="Proteomes" id="UP001231189"/>
    </source>
</evidence>
<dbReference type="PANTHER" id="PTHR47592">
    <property type="entry name" value="PBF68 PROTEIN"/>
    <property type="match status" value="1"/>
</dbReference>
<evidence type="ECO:0000259" key="2">
    <source>
        <dbReference type="Pfam" id="PF13976"/>
    </source>
</evidence>
<dbReference type="Pfam" id="PF13976">
    <property type="entry name" value="gag_pre-integrs"/>
    <property type="match status" value="1"/>
</dbReference>
<feature type="region of interest" description="Disordered" evidence="1">
    <location>
        <begin position="126"/>
        <end position="172"/>
    </location>
</feature>
<dbReference type="EMBL" id="JAUUTY010000004">
    <property type="protein sequence ID" value="KAK1644155.1"/>
    <property type="molecule type" value="Genomic_DNA"/>
</dbReference>
<dbReference type="InterPro" id="IPR025724">
    <property type="entry name" value="GAG-pre-integrase_dom"/>
</dbReference>
<feature type="domain" description="Retrovirus-related Pol polyprotein from transposon TNT 1-94-like beta-barrel" evidence="3">
    <location>
        <begin position="181"/>
        <end position="247"/>
    </location>
</feature>